<dbReference type="InterPro" id="IPR036568">
    <property type="entry name" value="GGCT-like_sf"/>
</dbReference>
<organism evidence="3 4">
    <name type="scientific">Glutamicibacter uratoxydans</name>
    <name type="common">Arthrobacter uratoxydans</name>
    <dbReference type="NCBI Taxonomy" id="43667"/>
    <lineage>
        <taxon>Bacteria</taxon>
        <taxon>Bacillati</taxon>
        <taxon>Actinomycetota</taxon>
        <taxon>Actinomycetes</taxon>
        <taxon>Micrococcales</taxon>
        <taxon>Micrococcaceae</taxon>
        <taxon>Glutamicibacter</taxon>
    </lineage>
</organism>
<comment type="caution">
    <text evidence="3">The sequence shown here is derived from an EMBL/GenBank/DDBJ whole genome shotgun (WGS) entry which is preliminary data.</text>
</comment>
<dbReference type="SMART" id="SM00287">
    <property type="entry name" value="SH3b"/>
    <property type="match status" value="2"/>
</dbReference>
<evidence type="ECO:0000256" key="1">
    <source>
        <dbReference type="SAM" id="SignalP"/>
    </source>
</evidence>
<dbReference type="Gene3D" id="3.10.490.10">
    <property type="entry name" value="Gamma-glutamyl cyclotransferase-like"/>
    <property type="match status" value="1"/>
</dbReference>
<accession>A0A4Y4DQZ6</accession>
<dbReference type="PROSITE" id="PS51781">
    <property type="entry name" value="SH3B"/>
    <property type="match status" value="1"/>
</dbReference>
<evidence type="ECO:0000313" key="3">
    <source>
        <dbReference type="EMBL" id="GED05788.1"/>
    </source>
</evidence>
<dbReference type="InterPro" id="IPR003646">
    <property type="entry name" value="SH3-like_bac-type"/>
</dbReference>
<dbReference type="Gene3D" id="2.30.30.40">
    <property type="entry name" value="SH3 Domains"/>
    <property type="match status" value="1"/>
</dbReference>
<dbReference type="OrthoDB" id="4899095at2"/>
<dbReference type="Pfam" id="PF08239">
    <property type="entry name" value="SH3_3"/>
    <property type="match status" value="1"/>
</dbReference>
<dbReference type="InterPro" id="IPR009288">
    <property type="entry name" value="AIG2-like_dom"/>
</dbReference>
<dbReference type="Proteomes" id="UP000316612">
    <property type="component" value="Unassembled WGS sequence"/>
</dbReference>
<evidence type="ECO:0000259" key="2">
    <source>
        <dbReference type="PROSITE" id="PS51781"/>
    </source>
</evidence>
<keyword evidence="4" id="KW-1185">Reference proteome</keyword>
<feature type="signal peptide" evidence="1">
    <location>
        <begin position="1"/>
        <end position="30"/>
    </location>
</feature>
<gene>
    <name evidence="3" type="ORF">AUR04nite_13200</name>
</gene>
<feature type="domain" description="SH3b" evidence="2">
    <location>
        <begin position="59"/>
        <end position="122"/>
    </location>
</feature>
<dbReference type="EMBL" id="BJNY01000006">
    <property type="protein sequence ID" value="GED05788.1"/>
    <property type="molecule type" value="Genomic_DNA"/>
</dbReference>
<sequence>MSSNIIEKPRLIFAVMTSLALLVPAGAAVASVEAPAASIRVASAPWDPENAPPSKFIKKVTETKTTENLNLRTKPSTSASSYGIMPKGTIVAPTGQTSGSWKQVNWGSKTGWASGTYMTTRTYTKDESVRYMTGFTEIYETSAMSHHIGGVNFRTQVSLLEVKGSLAHIKTAYYHGWVPLDRVATKRPAIQYRYVKTSGSVYTHWDPAKSSYAGRIHYGDRYEYRRWVGSTRRDEIKVNGKWVWTSTTDRPVVKYQYRYAQKTGNVYSAADQNKSSVVGTIQKGTKVRWGAWDSKNRRDEILLDGKWVWSGVTDRNYPLPTVTNVSNYARFTTKKITLLSQPASGYKTVGTVPKGMKVIVTHEAEGGWARAWLGDTGGWVKTSDNLRVHGPYSVAVYGTLRTGQSAYGIMGGFQQKNLDQRIANSSLYQLWNRNWTFLTNGPKTVVAEQFQYSDARGPAMLSKLDAYESQLKYNGQPMYTRQKVTMKDRSQSWTYKTTPYSEKVVKNSGRYISSGDFLKRS</sequence>
<dbReference type="PANTHER" id="PTHR34408">
    <property type="entry name" value="FAMILY PROTEIN, PUTATIVE-RELATED"/>
    <property type="match status" value="1"/>
</dbReference>
<dbReference type="InterPro" id="IPR052354">
    <property type="entry name" value="Cell_Wall_Dynamics_Protein"/>
</dbReference>
<protein>
    <recommendedName>
        <fullName evidence="2">SH3b domain-containing protein</fullName>
    </recommendedName>
</protein>
<feature type="chain" id="PRO_5021198525" description="SH3b domain-containing protein" evidence="1">
    <location>
        <begin position="31"/>
        <end position="521"/>
    </location>
</feature>
<proteinExistence type="predicted"/>
<dbReference type="AlphaFoldDB" id="A0A4Y4DQZ6"/>
<dbReference type="Pfam" id="PF06094">
    <property type="entry name" value="GGACT"/>
    <property type="match status" value="1"/>
</dbReference>
<reference evidence="3 4" key="1">
    <citation type="submission" date="2019-06" db="EMBL/GenBank/DDBJ databases">
        <title>Whole genome shotgun sequence of Glutamicibacter uratoxydans NBRC 15515.</title>
        <authorList>
            <person name="Hosoyama A."/>
            <person name="Uohara A."/>
            <person name="Ohji S."/>
            <person name="Ichikawa N."/>
        </authorList>
    </citation>
    <scope>NUCLEOTIDE SEQUENCE [LARGE SCALE GENOMIC DNA]</scope>
    <source>
        <strain evidence="3 4">NBRC 15515</strain>
    </source>
</reference>
<keyword evidence="1" id="KW-0732">Signal</keyword>
<dbReference type="SUPFAM" id="SSF110857">
    <property type="entry name" value="Gamma-glutamyl cyclotransferase-like"/>
    <property type="match status" value="1"/>
</dbReference>
<dbReference type="PANTHER" id="PTHR34408:SF2">
    <property type="entry name" value="CELL WALL-BINDING PROTEIN YWSB"/>
    <property type="match status" value="1"/>
</dbReference>
<name>A0A4Y4DQZ6_GLUUR</name>
<evidence type="ECO:0000313" key="4">
    <source>
        <dbReference type="Proteomes" id="UP000316612"/>
    </source>
</evidence>